<gene>
    <name evidence="15" type="ORF">JF75_02680</name>
</gene>
<evidence type="ECO:0000256" key="7">
    <source>
        <dbReference type="ARBA" id="ARBA00022692"/>
    </source>
</evidence>
<feature type="transmembrane region" description="Helical" evidence="14">
    <location>
        <begin position="38"/>
        <end position="60"/>
    </location>
</feature>
<dbReference type="PANTHER" id="PTHR33843:SF4">
    <property type="entry name" value="ASCORBATE-SPECIFIC PTS SYSTEM EIIC COMPONENT"/>
    <property type="match status" value="1"/>
</dbReference>
<dbReference type="PATRIC" id="fig|1218506.3.peg.306"/>
<feature type="transmembrane region" description="Helical" evidence="14">
    <location>
        <begin position="221"/>
        <end position="243"/>
    </location>
</feature>
<evidence type="ECO:0000256" key="1">
    <source>
        <dbReference type="ARBA" id="ARBA00004651"/>
    </source>
</evidence>
<dbReference type="NCBIfam" id="NF009553">
    <property type="entry name" value="PRK12997.1-5"/>
    <property type="match status" value="1"/>
</dbReference>
<evidence type="ECO:0000256" key="10">
    <source>
        <dbReference type="ARBA" id="ARBA00037387"/>
    </source>
</evidence>
<dbReference type="RefSeq" id="WP_046331531.1">
    <property type="nucleotide sequence ID" value="NZ_JBHTBO010000007.1"/>
</dbReference>
<dbReference type="PANTHER" id="PTHR33843">
    <property type="entry name" value="ASCORBATE-SPECIFIC PTS SYSTEM EIIC COMPONENT"/>
    <property type="match status" value="1"/>
</dbReference>
<keyword evidence="7 14" id="KW-0812">Transmembrane</keyword>
<feature type="transmembrane region" description="Helical" evidence="14">
    <location>
        <begin position="91"/>
        <end position="110"/>
    </location>
</feature>
<comment type="subunit">
    <text evidence="2">Homodimer.</text>
</comment>
<feature type="transmembrane region" description="Helical" evidence="14">
    <location>
        <begin position="310"/>
        <end position="334"/>
    </location>
</feature>
<comment type="subcellular location">
    <subcellularLocation>
        <location evidence="1">Cell membrane</location>
        <topology evidence="1">Multi-pass membrane protein</topology>
    </subcellularLocation>
</comment>
<dbReference type="Pfam" id="PF03611">
    <property type="entry name" value="EIIC-GAT"/>
    <property type="match status" value="1"/>
</dbReference>
<reference evidence="15 16" key="1">
    <citation type="submission" date="2015-01" db="EMBL/GenBank/DDBJ databases">
        <title>Comparative genomics of the lactic acid bacteria isolated from the honey bee gut.</title>
        <authorList>
            <person name="Ellegaard K.M."/>
            <person name="Tamarit D."/>
            <person name="Javelind E."/>
            <person name="Olofsson T."/>
            <person name="Andersson S.G."/>
            <person name="Vasquez A."/>
        </authorList>
    </citation>
    <scope>NUCLEOTIDE SEQUENCE [LARGE SCALE GENOMIC DNA]</scope>
    <source>
        <strain evidence="15 16">Hma2</strain>
    </source>
</reference>
<evidence type="ECO:0000256" key="13">
    <source>
        <dbReference type="ARBA" id="ARBA00042859"/>
    </source>
</evidence>
<keyword evidence="6" id="KW-0598">Phosphotransferase system</keyword>
<accession>A0A0F4LQP8</accession>
<evidence type="ECO:0000256" key="8">
    <source>
        <dbReference type="ARBA" id="ARBA00022989"/>
    </source>
</evidence>
<evidence type="ECO:0000256" key="4">
    <source>
        <dbReference type="ARBA" id="ARBA00022475"/>
    </source>
</evidence>
<organism evidence="15 16">
    <name type="scientific">Lactobacillus kimbladii</name>
    <dbReference type="NCBI Taxonomy" id="1218506"/>
    <lineage>
        <taxon>Bacteria</taxon>
        <taxon>Bacillati</taxon>
        <taxon>Bacillota</taxon>
        <taxon>Bacilli</taxon>
        <taxon>Lactobacillales</taxon>
        <taxon>Lactobacillaceae</taxon>
        <taxon>Lactobacillus</taxon>
    </lineage>
</organism>
<evidence type="ECO:0000256" key="9">
    <source>
        <dbReference type="ARBA" id="ARBA00023136"/>
    </source>
</evidence>
<dbReference type="AlphaFoldDB" id="A0A0F4LQP8"/>
<keyword evidence="4" id="KW-1003">Cell membrane</keyword>
<protein>
    <recommendedName>
        <fullName evidence="12">Ascorbate-specific PTS system EIIC component</fullName>
    </recommendedName>
    <alternativeName>
        <fullName evidence="13">Ascorbate-specific permease IIC component UlaA</fullName>
    </alternativeName>
</protein>
<feature type="transmembrane region" description="Helical" evidence="14">
    <location>
        <begin position="366"/>
        <end position="391"/>
    </location>
</feature>
<feature type="transmembrane region" description="Helical" evidence="14">
    <location>
        <begin position="255"/>
        <end position="276"/>
    </location>
</feature>
<evidence type="ECO:0000256" key="3">
    <source>
        <dbReference type="ARBA" id="ARBA00022448"/>
    </source>
</evidence>
<feature type="transmembrane region" description="Helical" evidence="14">
    <location>
        <begin position="117"/>
        <end position="138"/>
    </location>
</feature>
<comment type="similarity">
    <text evidence="11">Belongs to the UlaA family.</text>
</comment>
<dbReference type="EMBL" id="JXLH01000003">
    <property type="protein sequence ID" value="KJY59911.1"/>
    <property type="molecule type" value="Genomic_DNA"/>
</dbReference>
<evidence type="ECO:0000256" key="5">
    <source>
        <dbReference type="ARBA" id="ARBA00022597"/>
    </source>
</evidence>
<dbReference type="GO" id="GO:0005886">
    <property type="term" value="C:plasma membrane"/>
    <property type="evidence" value="ECO:0007669"/>
    <property type="project" value="UniProtKB-SubCell"/>
</dbReference>
<evidence type="ECO:0000313" key="16">
    <source>
        <dbReference type="Proteomes" id="UP000033612"/>
    </source>
</evidence>
<keyword evidence="16" id="KW-1185">Reference proteome</keyword>
<feature type="transmembrane region" description="Helical" evidence="14">
    <location>
        <begin position="341"/>
        <end position="360"/>
    </location>
</feature>
<evidence type="ECO:0000313" key="15">
    <source>
        <dbReference type="EMBL" id="KJY59911.1"/>
    </source>
</evidence>
<keyword evidence="8 14" id="KW-1133">Transmembrane helix</keyword>
<dbReference type="Proteomes" id="UP000033612">
    <property type="component" value="Unassembled WGS sequence"/>
</dbReference>
<dbReference type="STRING" id="1218506.JF75_02680"/>
<feature type="transmembrane region" description="Helical" evidence="14">
    <location>
        <begin position="6"/>
        <end position="26"/>
    </location>
</feature>
<proteinExistence type="inferred from homology"/>
<evidence type="ECO:0000256" key="12">
    <source>
        <dbReference type="ARBA" id="ARBA00039702"/>
    </source>
</evidence>
<sequence length="421" mass="45006">MLNFIISFLSQPAVLLGFVAFIGLVAQKDKDWTDVTKGTAKTVIGFLIFGIGSSTLTGVLQNFNVLFQSAFHIHGLIASPEAATAAAQTKYGFVVALILILGFVMNIVFARITPFKNIFFTGQHSLYFACVLGLVLKFSGLSNLWAIIIGGIILGLCASALPELCQPFMRRITGNDNQAIGHYNMFGYALSGAIGLLFKKHKDETTENFNLPKSLSIFKDFLMGLAIIMLILFYVSALVAGPVVTGKLSGSVNWLVYPFIQAMTFTAGMGVLMYGVGMFLEEITNAFVAISTKFIPGSRPALDVPTVFPFAPTAVLVGFVSSYAAGLVAIGIMILFHSPIVIIPAAHICFFSGGTAAIFGNSTGGWRGAIAGSFVVGLLLAFLPLILVPVFQQMGINSSTFPNIDYNIVGSLLHGVLQLFH</sequence>
<dbReference type="GO" id="GO:0009401">
    <property type="term" value="P:phosphoenolpyruvate-dependent sugar phosphotransferase system"/>
    <property type="evidence" value="ECO:0007669"/>
    <property type="project" value="UniProtKB-KW"/>
</dbReference>
<dbReference type="InterPro" id="IPR004703">
    <property type="entry name" value="PTS_sugar-sp_permease"/>
</dbReference>
<feature type="transmembrane region" description="Helical" evidence="14">
    <location>
        <begin position="144"/>
        <end position="162"/>
    </location>
</feature>
<comment type="caution">
    <text evidence="15">The sequence shown here is derived from an EMBL/GenBank/DDBJ whole genome shotgun (WGS) entry which is preliminary data.</text>
</comment>
<evidence type="ECO:0000256" key="14">
    <source>
        <dbReference type="SAM" id="Phobius"/>
    </source>
</evidence>
<keyword evidence="9 14" id="KW-0472">Membrane</keyword>
<evidence type="ECO:0000256" key="11">
    <source>
        <dbReference type="ARBA" id="ARBA00038218"/>
    </source>
</evidence>
<dbReference type="HOGENOM" id="CLU_031784_0_1_9"/>
<name>A0A0F4LQP8_9LACO</name>
<dbReference type="OrthoDB" id="9796178at2"/>
<keyword evidence="5" id="KW-0762">Sugar transport</keyword>
<evidence type="ECO:0000256" key="2">
    <source>
        <dbReference type="ARBA" id="ARBA00011738"/>
    </source>
</evidence>
<dbReference type="InterPro" id="IPR051562">
    <property type="entry name" value="Ascorbate-PTS_EIIC"/>
</dbReference>
<evidence type="ECO:0000256" key="6">
    <source>
        <dbReference type="ARBA" id="ARBA00022683"/>
    </source>
</evidence>
<keyword evidence="3" id="KW-0813">Transport</keyword>
<comment type="function">
    <text evidence="10">The phosphoenolpyruvate-dependent sugar phosphotransferase system (sugar PTS), a major carbohydrate active transport system, catalyzes the phosphorylation of incoming sugar substrates concomitantly with their translocation across the cell membrane. The enzyme II UlaABC PTS system is involved in ascorbate transport.</text>
</comment>
<feature type="transmembrane region" description="Helical" evidence="14">
    <location>
        <begin position="183"/>
        <end position="201"/>
    </location>
</feature>